<reference evidence="2" key="1">
    <citation type="submission" date="2021-08" db="EMBL/GenBank/DDBJ databases">
        <authorList>
            <person name="Misof B."/>
            <person name="Oliver O."/>
            <person name="Podsiadlowski L."/>
            <person name="Donath A."/>
            <person name="Peters R."/>
            <person name="Mayer C."/>
            <person name="Rust J."/>
            <person name="Gunkel S."/>
            <person name="Lesny P."/>
            <person name="Martin S."/>
            <person name="Oeyen J.P."/>
            <person name="Petersen M."/>
            <person name="Panagiotis P."/>
            <person name="Wilbrandt J."/>
            <person name="Tanja T."/>
        </authorList>
    </citation>
    <scope>NUCLEOTIDE SEQUENCE</scope>
    <source>
        <strain evidence="2">GBR_01_08_01A</strain>
        <tissue evidence="2">Thorax + abdomen</tissue>
    </source>
</reference>
<feature type="compositionally biased region" description="Low complexity" evidence="1">
    <location>
        <begin position="80"/>
        <end position="92"/>
    </location>
</feature>
<protein>
    <submittedName>
        <fullName evidence="2">Uncharacterized protein</fullName>
    </submittedName>
</protein>
<evidence type="ECO:0000313" key="3">
    <source>
        <dbReference type="Proteomes" id="UP001258017"/>
    </source>
</evidence>
<feature type="region of interest" description="Disordered" evidence="1">
    <location>
        <begin position="80"/>
        <end position="101"/>
    </location>
</feature>
<dbReference type="AlphaFoldDB" id="A0AAD9VWN0"/>
<keyword evidence="3" id="KW-1185">Reference proteome</keyword>
<evidence type="ECO:0000256" key="1">
    <source>
        <dbReference type="SAM" id="MobiDB-lite"/>
    </source>
</evidence>
<comment type="caution">
    <text evidence="2">The sequence shown here is derived from an EMBL/GenBank/DDBJ whole genome shotgun (WGS) entry which is preliminary data.</text>
</comment>
<dbReference type="EMBL" id="JAIFRP010000003">
    <property type="protein sequence ID" value="KAK2588545.1"/>
    <property type="molecule type" value="Genomic_DNA"/>
</dbReference>
<reference evidence="2" key="2">
    <citation type="journal article" date="2023" name="Commun. Biol.">
        <title>Intrasexual cuticular hydrocarbon dimorphism in a wasp sheds light on hydrocarbon biosynthesis genes in Hymenoptera.</title>
        <authorList>
            <person name="Moris V.C."/>
            <person name="Podsiadlowski L."/>
            <person name="Martin S."/>
            <person name="Oeyen J.P."/>
            <person name="Donath A."/>
            <person name="Petersen M."/>
            <person name="Wilbrandt J."/>
            <person name="Misof B."/>
            <person name="Liedtke D."/>
            <person name="Thamm M."/>
            <person name="Scheiner R."/>
            <person name="Schmitt T."/>
            <person name="Niehuis O."/>
        </authorList>
    </citation>
    <scope>NUCLEOTIDE SEQUENCE</scope>
    <source>
        <strain evidence="2">GBR_01_08_01A</strain>
    </source>
</reference>
<name>A0AAD9VWN0_9HYME</name>
<evidence type="ECO:0000313" key="2">
    <source>
        <dbReference type="EMBL" id="KAK2588545.1"/>
    </source>
</evidence>
<feature type="region of interest" description="Disordered" evidence="1">
    <location>
        <begin position="1"/>
        <end position="23"/>
    </location>
</feature>
<feature type="compositionally biased region" description="Gly residues" evidence="1">
    <location>
        <begin position="1"/>
        <end position="11"/>
    </location>
</feature>
<organism evidence="2 3">
    <name type="scientific">Odynerus spinipes</name>
    <dbReference type="NCBI Taxonomy" id="1348599"/>
    <lineage>
        <taxon>Eukaryota</taxon>
        <taxon>Metazoa</taxon>
        <taxon>Ecdysozoa</taxon>
        <taxon>Arthropoda</taxon>
        <taxon>Hexapoda</taxon>
        <taxon>Insecta</taxon>
        <taxon>Pterygota</taxon>
        <taxon>Neoptera</taxon>
        <taxon>Endopterygota</taxon>
        <taxon>Hymenoptera</taxon>
        <taxon>Apocrita</taxon>
        <taxon>Aculeata</taxon>
        <taxon>Vespoidea</taxon>
        <taxon>Vespidae</taxon>
        <taxon>Eumeninae</taxon>
        <taxon>Odynerus</taxon>
    </lineage>
</organism>
<dbReference type="Proteomes" id="UP001258017">
    <property type="component" value="Unassembled WGS sequence"/>
</dbReference>
<gene>
    <name evidence="2" type="ORF">KPH14_006323</name>
</gene>
<sequence length="101" mass="10881">MWQGVGDGGGGGPPPNKKNVLDVYGHGRSRLGSCCSRKKKKKEDSAREALRQQLCELFGSSTITARLKRFVASSCGCYSGRNSPNPSSVRSPLLDLRAARK</sequence>
<accession>A0AAD9VWN0</accession>
<proteinExistence type="predicted"/>